<evidence type="ECO:0000313" key="1">
    <source>
        <dbReference type="EMBL" id="KAH0965883.1"/>
    </source>
</evidence>
<keyword evidence="2" id="KW-1185">Reference proteome</keyword>
<dbReference type="RefSeq" id="XP_044723396.1">
    <property type="nucleotide sequence ID" value="XM_044862370.1"/>
</dbReference>
<evidence type="ECO:0000313" key="2">
    <source>
        <dbReference type="Proteomes" id="UP000824596"/>
    </source>
</evidence>
<comment type="caution">
    <text evidence="1">The sequence shown here is derived from an EMBL/GenBank/DDBJ whole genome shotgun (WGS) entry which is preliminary data.</text>
</comment>
<dbReference type="EMBL" id="JAIZPD010000003">
    <property type="protein sequence ID" value="KAH0965883.1"/>
    <property type="molecule type" value="Genomic_DNA"/>
</dbReference>
<name>A0A9P8SK18_9HYPO</name>
<sequence>MGQILELPFFAPQNRLPAPLPSQADIESSGKVLQEYTGRRVVLYDNYYIIKYGANVSLTEGENMLFVNEKQAAPVPEVFALYSTTDVQGNNINYIIMEYVSGQGLDAIWAHLDSS</sequence>
<protein>
    <submittedName>
        <fullName evidence="1">Uncharacterized protein</fullName>
    </submittedName>
</protein>
<accession>A0A9P8SK18</accession>
<dbReference type="OrthoDB" id="4913714at2759"/>
<dbReference type="AlphaFoldDB" id="A0A9P8SK18"/>
<proteinExistence type="predicted"/>
<gene>
    <name evidence="1" type="ORF">HRG_03899</name>
</gene>
<dbReference type="GeneID" id="68353028"/>
<organism evidence="1 2">
    <name type="scientific">Hirsutella rhossiliensis</name>
    <dbReference type="NCBI Taxonomy" id="111463"/>
    <lineage>
        <taxon>Eukaryota</taxon>
        <taxon>Fungi</taxon>
        <taxon>Dikarya</taxon>
        <taxon>Ascomycota</taxon>
        <taxon>Pezizomycotina</taxon>
        <taxon>Sordariomycetes</taxon>
        <taxon>Hypocreomycetidae</taxon>
        <taxon>Hypocreales</taxon>
        <taxon>Ophiocordycipitaceae</taxon>
        <taxon>Hirsutella</taxon>
    </lineage>
</organism>
<dbReference type="Proteomes" id="UP000824596">
    <property type="component" value="Unassembled WGS sequence"/>
</dbReference>
<reference evidence="1" key="1">
    <citation type="submission" date="2021-09" db="EMBL/GenBank/DDBJ databases">
        <title>A high-quality genome of the endoparasitic fungus Hirsutella rhossiliensis with a comparison of Hirsutella genomes reveals transposable elements contributing to genome size variation.</title>
        <authorList>
            <person name="Lin R."/>
            <person name="Jiao Y."/>
            <person name="Sun X."/>
            <person name="Ling J."/>
            <person name="Xie B."/>
            <person name="Cheng X."/>
        </authorList>
    </citation>
    <scope>NUCLEOTIDE SEQUENCE</scope>
    <source>
        <strain evidence="1">HR02</strain>
    </source>
</reference>